<evidence type="ECO:0000313" key="2">
    <source>
        <dbReference type="EMBL" id="KAH3728809.1"/>
    </source>
</evidence>
<feature type="region of interest" description="Disordered" evidence="1">
    <location>
        <begin position="1"/>
        <end position="85"/>
    </location>
</feature>
<sequence>MFDTSDLQSIGNAGDDGYRIEGNGGGGLGAGRGGRGRSYCRNDQDGSGPGRILVKSQKSDKDRQLPGKGKATIQTGGCQGGGRFT</sequence>
<evidence type="ECO:0000256" key="1">
    <source>
        <dbReference type="SAM" id="MobiDB-lite"/>
    </source>
</evidence>
<accession>A0A9D4CNQ3</accession>
<dbReference type="Proteomes" id="UP000828390">
    <property type="component" value="Unassembled WGS sequence"/>
</dbReference>
<evidence type="ECO:0000313" key="3">
    <source>
        <dbReference type="Proteomes" id="UP000828390"/>
    </source>
</evidence>
<organism evidence="2 3">
    <name type="scientific">Dreissena polymorpha</name>
    <name type="common">Zebra mussel</name>
    <name type="synonym">Mytilus polymorpha</name>
    <dbReference type="NCBI Taxonomy" id="45954"/>
    <lineage>
        <taxon>Eukaryota</taxon>
        <taxon>Metazoa</taxon>
        <taxon>Spiralia</taxon>
        <taxon>Lophotrochozoa</taxon>
        <taxon>Mollusca</taxon>
        <taxon>Bivalvia</taxon>
        <taxon>Autobranchia</taxon>
        <taxon>Heteroconchia</taxon>
        <taxon>Euheterodonta</taxon>
        <taxon>Imparidentia</taxon>
        <taxon>Neoheterodontei</taxon>
        <taxon>Myida</taxon>
        <taxon>Dreissenoidea</taxon>
        <taxon>Dreissenidae</taxon>
        <taxon>Dreissena</taxon>
    </lineage>
</organism>
<comment type="caution">
    <text evidence="2">The sequence shown here is derived from an EMBL/GenBank/DDBJ whole genome shotgun (WGS) entry which is preliminary data.</text>
</comment>
<dbReference type="EMBL" id="JAIWYP010000012">
    <property type="protein sequence ID" value="KAH3728809.1"/>
    <property type="molecule type" value="Genomic_DNA"/>
</dbReference>
<name>A0A9D4CNQ3_DREPO</name>
<gene>
    <name evidence="2" type="ORF">DPMN_054771</name>
</gene>
<feature type="compositionally biased region" description="Polar residues" evidence="1">
    <location>
        <begin position="1"/>
        <end position="11"/>
    </location>
</feature>
<reference evidence="2" key="2">
    <citation type="submission" date="2020-11" db="EMBL/GenBank/DDBJ databases">
        <authorList>
            <person name="McCartney M.A."/>
            <person name="Auch B."/>
            <person name="Kono T."/>
            <person name="Mallez S."/>
            <person name="Becker A."/>
            <person name="Gohl D.M."/>
            <person name="Silverstein K.A.T."/>
            <person name="Koren S."/>
            <person name="Bechman K.B."/>
            <person name="Herman A."/>
            <person name="Abrahante J.E."/>
            <person name="Garbe J."/>
        </authorList>
    </citation>
    <scope>NUCLEOTIDE SEQUENCE</scope>
    <source>
        <strain evidence="2">Duluth1</strain>
        <tissue evidence="2">Whole animal</tissue>
    </source>
</reference>
<keyword evidence="3" id="KW-1185">Reference proteome</keyword>
<proteinExistence type="predicted"/>
<protein>
    <submittedName>
        <fullName evidence="2">Uncharacterized protein</fullName>
    </submittedName>
</protein>
<reference evidence="2" key="1">
    <citation type="journal article" date="2019" name="bioRxiv">
        <title>The Genome of the Zebra Mussel, Dreissena polymorpha: A Resource for Invasive Species Research.</title>
        <authorList>
            <person name="McCartney M.A."/>
            <person name="Auch B."/>
            <person name="Kono T."/>
            <person name="Mallez S."/>
            <person name="Zhang Y."/>
            <person name="Obille A."/>
            <person name="Becker A."/>
            <person name="Abrahante J.E."/>
            <person name="Garbe J."/>
            <person name="Badalamenti J.P."/>
            <person name="Herman A."/>
            <person name="Mangelson H."/>
            <person name="Liachko I."/>
            <person name="Sullivan S."/>
            <person name="Sone E.D."/>
            <person name="Koren S."/>
            <person name="Silverstein K.A.T."/>
            <person name="Beckman K.B."/>
            <person name="Gohl D.M."/>
        </authorList>
    </citation>
    <scope>NUCLEOTIDE SEQUENCE</scope>
    <source>
        <strain evidence="2">Duluth1</strain>
        <tissue evidence="2">Whole animal</tissue>
    </source>
</reference>
<feature type="compositionally biased region" description="Gly residues" evidence="1">
    <location>
        <begin position="22"/>
        <end position="33"/>
    </location>
</feature>
<dbReference type="AlphaFoldDB" id="A0A9D4CNQ3"/>